<organism evidence="1 2">
    <name type="scientific">Strongyloides venezuelensis</name>
    <name type="common">Threadworm</name>
    <dbReference type="NCBI Taxonomy" id="75913"/>
    <lineage>
        <taxon>Eukaryota</taxon>
        <taxon>Metazoa</taxon>
        <taxon>Ecdysozoa</taxon>
        <taxon>Nematoda</taxon>
        <taxon>Chromadorea</taxon>
        <taxon>Rhabditida</taxon>
        <taxon>Tylenchina</taxon>
        <taxon>Panagrolaimomorpha</taxon>
        <taxon>Strongyloidoidea</taxon>
        <taxon>Strongyloididae</taxon>
        <taxon>Strongyloides</taxon>
    </lineage>
</organism>
<dbReference type="AlphaFoldDB" id="A0A0K0FVI7"/>
<accession>A0A0K0FVI7</accession>
<proteinExistence type="predicted"/>
<reference evidence="1" key="1">
    <citation type="submission" date="2014-07" db="EMBL/GenBank/DDBJ databases">
        <authorList>
            <person name="Martin A.A"/>
            <person name="De Silva N."/>
        </authorList>
    </citation>
    <scope>NUCLEOTIDE SEQUENCE</scope>
</reference>
<protein>
    <submittedName>
        <fullName evidence="2">CRISPR-associated endonuclease Cas1</fullName>
    </submittedName>
</protein>
<sequence length="79" mass="9049">MRKKDNITYTGLEPSTGFIHSPTPFSMYSKIWVALGHVELVPLEPSLCKDGFNPHNTNLEKITQETIYTNTLLYDIFCK</sequence>
<dbReference type="WBParaSite" id="SVE_1635300.1">
    <property type="protein sequence ID" value="SVE_1635300.1"/>
    <property type="gene ID" value="SVE_1635300"/>
</dbReference>
<evidence type="ECO:0000313" key="2">
    <source>
        <dbReference type="WBParaSite" id="SVE_1635300.1"/>
    </source>
</evidence>
<keyword evidence="1" id="KW-1185">Reference proteome</keyword>
<name>A0A0K0FVI7_STRVS</name>
<evidence type="ECO:0000313" key="1">
    <source>
        <dbReference type="Proteomes" id="UP000035680"/>
    </source>
</evidence>
<dbReference type="Proteomes" id="UP000035680">
    <property type="component" value="Unassembled WGS sequence"/>
</dbReference>
<reference evidence="2" key="2">
    <citation type="submission" date="2015-08" db="UniProtKB">
        <authorList>
            <consortium name="WormBaseParasite"/>
        </authorList>
    </citation>
    <scope>IDENTIFICATION</scope>
</reference>